<dbReference type="AlphaFoldDB" id="A0A6G0YNU4"/>
<name>A0A6G0YNU4_APHCR</name>
<keyword evidence="1" id="KW-1133">Transmembrane helix</keyword>
<evidence type="ECO:0000313" key="2">
    <source>
        <dbReference type="EMBL" id="KAF0759080.1"/>
    </source>
</evidence>
<dbReference type="OrthoDB" id="9434539at2759"/>
<protein>
    <submittedName>
        <fullName evidence="2">Uncharacterized protein</fullName>
    </submittedName>
</protein>
<evidence type="ECO:0000256" key="1">
    <source>
        <dbReference type="SAM" id="Phobius"/>
    </source>
</evidence>
<sequence length="222" mass="25240">MTYDFQMLIAVIPHFLIHSLIMNLPFLIIINFVINIYYLVDLDTINLVKLMTNIPYLQFRLPYAPDFKHLRLNIENCPDFIKKILLKGNIVTFLTISHVSKSTIDSVQVSISTSMNETCGPPNTKRFFASTTSSGNKNSLISEFCRTYIHADIPISKLENKSLNAFLTKYTGQLIPDETEIDIMIDEVSTGLVKNPISRVSKYASIFNVKIDNLGIGRQEKQ</sequence>
<proteinExistence type="predicted"/>
<reference evidence="2 3" key="1">
    <citation type="submission" date="2019-08" db="EMBL/GenBank/DDBJ databases">
        <title>Whole genome of Aphis craccivora.</title>
        <authorList>
            <person name="Voronova N.V."/>
            <person name="Shulinski R.S."/>
            <person name="Bandarenka Y.V."/>
            <person name="Zhorov D.G."/>
            <person name="Warner D."/>
        </authorList>
    </citation>
    <scope>NUCLEOTIDE SEQUENCE [LARGE SCALE GENOMIC DNA]</scope>
    <source>
        <strain evidence="2">180601</strain>
        <tissue evidence="2">Whole Body</tissue>
    </source>
</reference>
<gene>
    <name evidence="2" type="ORF">FWK35_00015369</name>
</gene>
<dbReference type="EMBL" id="VUJU01003117">
    <property type="protein sequence ID" value="KAF0759080.1"/>
    <property type="molecule type" value="Genomic_DNA"/>
</dbReference>
<comment type="caution">
    <text evidence="2">The sequence shown here is derived from an EMBL/GenBank/DDBJ whole genome shotgun (WGS) entry which is preliminary data.</text>
</comment>
<keyword evidence="1" id="KW-0812">Transmembrane</keyword>
<dbReference type="Proteomes" id="UP000478052">
    <property type="component" value="Unassembled WGS sequence"/>
</dbReference>
<organism evidence="2 3">
    <name type="scientific">Aphis craccivora</name>
    <name type="common">Cowpea aphid</name>
    <dbReference type="NCBI Taxonomy" id="307492"/>
    <lineage>
        <taxon>Eukaryota</taxon>
        <taxon>Metazoa</taxon>
        <taxon>Ecdysozoa</taxon>
        <taxon>Arthropoda</taxon>
        <taxon>Hexapoda</taxon>
        <taxon>Insecta</taxon>
        <taxon>Pterygota</taxon>
        <taxon>Neoptera</taxon>
        <taxon>Paraneoptera</taxon>
        <taxon>Hemiptera</taxon>
        <taxon>Sternorrhyncha</taxon>
        <taxon>Aphidomorpha</taxon>
        <taxon>Aphidoidea</taxon>
        <taxon>Aphididae</taxon>
        <taxon>Aphidini</taxon>
        <taxon>Aphis</taxon>
        <taxon>Aphis</taxon>
    </lineage>
</organism>
<evidence type="ECO:0000313" key="3">
    <source>
        <dbReference type="Proteomes" id="UP000478052"/>
    </source>
</evidence>
<keyword evidence="3" id="KW-1185">Reference proteome</keyword>
<accession>A0A6G0YNU4</accession>
<keyword evidence="1" id="KW-0472">Membrane</keyword>
<feature type="transmembrane region" description="Helical" evidence="1">
    <location>
        <begin position="20"/>
        <end position="40"/>
    </location>
</feature>